<dbReference type="EMBL" id="CAJVQC010017347">
    <property type="protein sequence ID" value="CAG8684079.1"/>
    <property type="molecule type" value="Genomic_DNA"/>
</dbReference>
<dbReference type="Proteomes" id="UP000789920">
    <property type="component" value="Unassembled WGS sequence"/>
</dbReference>
<name>A0ACA9P3V1_9GLOM</name>
<protein>
    <submittedName>
        <fullName evidence="1">24381_t:CDS:1</fullName>
    </submittedName>
</protein>
<accession>A0ACA9P3V1</accession>
<sequence length="498" mass="58687">IYVFSLKSGMNMAFHEYDDTIIIDKIYFIAYDAGERLLIISHNQFDDEPTTHLMDPFSLRIRVPATKLFETDVEIQDPYIIKFDNVIGIINQEVAIYSGLVRKDWIKYLREELGDYNRIFVLSDSKFITEMINEELADKINKNFTKTLFTTEKDIRHYDGSYLKWNLYFTPNDKPKSVPKIELEALFYDKDKAKWIPVEGEFKRIINPNFPPPEHTRKLKIIRCECLKNDDLLMLTTLGILIWTVYQQKGIRLHYYWGRGKIRNEKSFNLEKTFLEKTFLNLESYTNTFPDSKFQIIIKNKTLKFGSVGEGPKSFFFRELLEDYISDKFFIINYGSILMETFLFLKEDEWIEKLCKECYNLIFSTDGLKSTSDIQLLSIIVKVLPQLLKRHPIYLAKFLSQTAFTLPVTDHEMMLDSDIIKISSTPHLHHFGTYNNLTKNPLFDDFMSKMSKSYWNKLFGEEFEEFIDGSDETRSDEYDDTRSGAEAKIKFIIPLPNI</sequence>
<organism evidence="1 2">
    <name type="scientific">Racocetra persica</name>
    <dbReference type="NCBI Taxonomy" id="160502"/>
    <lineage>
        <taxon>Eukaryota</taxon>
        <taxon>Fungi</taxon>
        <taxon>Fungi incertae sedis</taxon>
        <taxon>Mucoromycota</taxon>
        <taxon>Glomeromycotina</taxon>
        <taxon>Glomeromycetes</taxon>
        <taxon>Diversisporales</taxon>
        <taxon>Gigasporaceae</taxon>
        <taxon>Racocetra</taxon>
    </lineage>
</organism>
<evidence type="ECO:0000313" key="2">
    <source>
        <dbReference type="Proteomes" id="UP000789920"/>
    </source>
</evidence>
<proteinExistence type="predicted"/>
<keyword evidence="2" id="KW-1185">Reference proteome</keyword>
<reference evidence="1" key="1">
    <citation type="submission" date="2021-06" db="EMBL/GenBank/DDBJ databases">
        <authorList>
            <person name="Kallberg Y."/>
            <person name="Tangrot J."/>
            <person name="Rosling A."/>
        </authorList>
    </citation>
    <scope>NUCLEOTIDE SEQUENCE</scope>
    <source>
        <strain evidence="1">MA461A</strain>
    </source>
</reference>
<gene>
    <name evidence="1" type="ORF">RPERSI_LOCUS9254</name>
</gene>
<comment type="caution">
    <text evidence="1">The sequence shown here is derived from an EMBL/GenBank/DDBJ whole genome shotgun (WGS) entry which is preliminary data.</text>
</comment>
<feature type="non-terminal residue" evidence="1">
    <location>
        <position position="1"/>
    </location>
</feature>
<evidence type="ECO:0000313" key="1">
    <source>
        <dbReference type="EMBL" id="CAG8684079.1"/>
    </source>
</evidence>